<dbReference type="Proteomes" id="UP001280121">
    <property type="component" value="Unassembled WGS sequence"/>
</dbReference>
<evidence type="ECO:0000313" key="2">
    <source>
        <dbReference type="Proteomes" id="UP001280121"/>
    </source>
</evidence>
<proteinExistence type="predicted"/>
<protein>
    <submittedName>
        <fullName evidence="1">Uncharacterized protein</fullName>
    </submittedName>
</protein>
<sequence length="110" mass="12747">MSLFVNYLCCVLYKSKSYIASLMNWPSFCGFRWMYVALFTNLNSVVQGSILNLLLLLFLNSSIIELNNDDFPYIYIFYPVNVTNISCRFELRTTTSSAKKRLVIKSVVMI</sequence>
<dbReference type="AlphaFoldDB" id="A0AAD9U8U7"/>
<evidence type="ECO:0000313" key="1">
    <source>
        <dbReference type="EMBL" id="KAK2650002.1"/>
    </source>
</evidence>
<accession>A0AAD9U8U7</accession>
<comment type="caution">
    <text evidence="1">The sequence shown here is derived from an EMBL/GenBank/DDBJ whole genome shotgun (WGS) entry which is preliminary data.</text>
</comment>
<dbReference type="EMBL" id="JANJYI010000005">
    <property type="protein sequence ID" value="KAK2650002.1"/>
    <property type="molecule type" value="Genomic_DNA"/>
</dbReference>
<keyword evidence="2" id="KW-1185">Reference proteome</keyword>
<name>A0AAD9U8U7_9ROSI</name>
<organism evidence="1 2">
    <name type="scientific">Dipteronia dyeriana</name>
    <dbReference type="NCBI Taxonomy" id="168575"/>
    <lineage>
        <taxon>Eukaryota</taxon>
        <taxon>Viridiplantae</taxon>
        <taxon>Streptophyta</taxon>
        <taxon>Embryophyta</taxon>
        <taxon>Tracheophyta</taxon>
        <taxon>Spermatophyta</taxon>
        <taxon>Magnoliopsida</taxon>
        <taxon>eudicotyledons</taxon>
        <taxon>Gunneridae</taxon>
        <taxon>Pentapetalae</taxon>
        <taxon>rosids</taxon>
        <taxon>malvids</taxon>
        <taxon>Sapindales</taxon>
        <taxon>Sapindaceae</taxon>
        <taxon>Hippocastanoideae</taxon>
        <taxon>Acereae</taxon>
        <taxon>Dipteronia</taxon>
    </lineage>
</organism>
<gene>
    <name evidence="1" type="ORF">Ddye_017491</name>
</gene>
<reference evidence="1" key="1">
    <citation type="journal article" date="2023" name="Plant J.">
        <title>Genome sequences and population genomics provide insights into the demographic history, inbreeding, and mutation load of two 'living fossil' tree species of Dipteronia.</title>
        <authorList>
            <person name="Feng Y."/>
            <person name="Comes H.P."/>
            <person name="Chen J."/>
            <person name="Zhu S."/>
            <person name="Lu R."/>
            <person name="Zhang X."/>
            <person name="Li P."/>
            <person name="Qiu J."/>
            <person name="Olsen K.M."/>
            <person name="Qiu Y."/>
        </authorList>
    </citation>
    <scope>NUCLEOTIDE SEQUENCE</scope>
    <source>
        <strain evidence="1">KIB01</strain>
    </source>
</reference>